<evidence type="ECO:0000313" key="10">
    <source>
        <dbReference type="EMBL" id="MEM5948213.1"/>
    </source>
</evidence>
<dbReference type="RefSeq" id="WP_420069659.1">
    <property type="nucleotide sequence ID" value="NZ_JBCHKQ010000002.1"/>
</dbReference>
<evidence type="ECO:0000256" key="8">
    <source>
        <dbReference type="ARBA" id="ARBA00048090"/>
    </source>
</evidence>
<sequence length="197" mass="22687">MIVVFYDSICFLDLACSFFLCINIFMENPSVIIVMGVSGSGKSFIGKMLAEKWGAVFEDADDFHPPSNIEKMKNHCPLTDEDRLPWLSDLRKRIIAYRKSGIRYVLACSALKESYRSILRGDDDNEIVFVFLHGDKELIRKRMEEREHFMPPALLDSQLATLEVPEYAIQVDIDKNPQEIVDYILDSIEKRNLNAFV</sequence>
<accession>A0ABU9UC22</accession>
<dbReference type="GO" id="GO:0046316">
    <property type="term" value="F:gluconokinase activity"/>
    <property type="evidence" value="ECO:0007669"/>
    <property type="project" value="UniProtKB-EC"/>
</dbReference>
<evidence type="ECO:0000313" key="11">
    <source>
        <dbReference type="Proteomes" id="UP001466331"/>
    </source>
</evidence>
<keyword evidence="6 9" id="KW-0418">Kinase</keyword>
<dbReference type="CDD" id="cd02021">
    <property type="entry name" value="GntK"/>
    <property type="match status" value="1"/>
</dbReference>
<dbReference type="InterPro" id="IPR027417">
    <property type="entry name" value="P-loop_NTPase"/>
</dbReference>
<keyword evidence="11" id="KW-1185">Reference proteome</keyword>
<proteinExistence type="inferred from homology"/>
<dbReference type="InterPro" id="IPR006001">
    <property type="entry name" value="Therm_gnt_kin"/>
</dbReference>
<dbReference type="Pfam" id="PF01202">
    <property type="entry name" value="SKI"/>
    <property type="match status" value="1"/>
</dbReference>
<keyword evidence="10" id="KW-0378">Hydrolase</keyword>
<evidence type="ECO:0000256" key="6">
    <source>
        <dbReference type="ARBA" id="ARBA00022777"/>
    </source>
</evidence>
<evidence type="ECO:0000256" key="3">
    <source>
        <dbReference type="ARBA" id="ARBA00012054"/>
    </source>
</evidence>
<dbReference type="GO" id="GO:0016787">
    <property type="term" value="F:hydrolase activity"/>
    <property type="evidence" value="ECO:0007669"/>
    <property type="project" value="UniProtKB-KW"/>
</dbReference>
<comment type="caution">
    <text evidence="10">The sequence shown here is derived from an EMBL/GenBank/DDBJ whole genome shotgun (WGS) entry which is preliminary data.</text>
</comment>
<keyword evidence="5 9" id="KW-0547">Nucleotide-binding</keyword>
<evidence type="ECO:0000256" key="2">
    <source>
        <dbReference type="ARBA" id="ARBA00008420"/>
    </source>
</evidence>
<dbReference type="EC" id="2.7.1.12" evidence="3 9"/>
<reference evidence="10 11" key="1">
    <citation type="submission" date="2024-03" db="EMBL/GenBank/DDBJ databases">
        <title>Ignisphaera cupida sp. nov., a hyperthermophilic hydrolytic archaeon from a hot spring of Kamchatka, and proposal of Ignisphaeraceae fam. nov.</title>
        <authorList>
            <person name="Podosokorskaya O.A."/>
            <person name="Elcheninov A.G."/>
            <person name="Maltseva A.I."/>
            <person name="Zayulina K.S."/>
            <person name="Novikov A."/>
            <person name="Merkel A.Y."/>
        </authorList>
    </citation>
    <scope>NUCLEOTIDE SEQUENCE [LARGE SCALE GENOMIC DNA]</scope>
    <source>
        <strain evidence="10 11">38H-sp</strain>
    </source>
</reference>
<evidence type="ECO:0000256" key="1">
    <source>
        <dbReference type="ARBA" id="ARBA00004761"/>
    </source>
</evidence>
<evidence type="ECO:0000256" key="9">
    <source>
        <dbReference type="RuleBase" id="RU363066"/>
    </source>
</evidence>
<dbReference type="NCBIfam" id="TIGR01313">
    <property type="entry name" value="therm_gnt_kin"/>
    <property type="match status" value="1"/>
</dbReference>
<comment type="catalytic activity">
    <reaction evidence="8 9">
        <text>D-gluconate + ATP = 6-phospho-D-gluconate + ADP + H(+)</text>
        <dbReference type="Rhea" id="RHEA:19433"/>
        <dbReference type="ChEBI" id="CHEBI:15378"/>
        <dbReference type="ChEBI" id="CHEBI:18391"/>
        <dbReference type="ChEBI" id="CHEBI:30616"/>
        <dbReference type="ChEBI" id="CHEBI:58759"/>
        <dbReference type="ChEBI" id="CHEBI:456216"/>
        <dbReference type="EC" id="2.7.1.12"/>
    </reaction>
</comment>
<keyword evidence="7 9" id="KW-0067">ATP-binding</keyword>
<protein>
    <recommendedName>
        <fullName evidence="3 9">Gluconokinase</fullName>
        <ecNumber evidence="3 9">2.7.1.12</ecNumber>
    </recommendedName>
</protein>
<dbReference type="InterPro" id="IPR031322">
    <property type="entry name" value="Shikimate/glucono_kinase"/>
</dbReference>
<comment type="pathway">
    <text evidence="1">Carbohydrate acid metabolism.</text>
</comment>
<dbReference type="EMBL" id="JBCHKQ010000002">
    <property type="protein sequence ID" value="MEM5948213.1"/>
    <property type="molecule type" value="Genomic_DNA"/>
</dbReference>
<organism evidence="10 11">
    <name type="scientific">Rarispira pelagica</name>
    <dbReference type="NCBI Taxonomy" id="3141764"/>
    <lineage>
        <taxon>Bacteria</taxon>
        <taxon>Pseudomonadati</taxon>
        <taxon>Spirochaetota</taxon>
        <taxon>Spirochaetia</taxon>
        <taxon>Winmispirales</taxon>
        <taxon>Winmispiraceae</taxon>
        <taxon>Rarispira</taxon>
    </lineage>
</organism>
<name>A0ABU9UC22_9SPIR</name>
<dbReference type="PANTHER" id="PTHR43442:SF3">
    <property type="entry name" value="GLUCONOKINASE-RELATED"/>
    <property type="match status" value="1"/>
</dbReference>
<evidence type="ECO:0000256" key="7">
    <source>
        <dbReference type="ARBA" id="ARBA00022840"/>
    </source>
</evidence>
<keyword evidence="4 9" id="KW-0808">Transferase</keyword>
<evidence type="ECO:0000256" key="5">
    <source>
        <dbReference type="ARBA" id="ARBA00022741"/>
    </source>
</evidence>
<dbReference type="SUPFAM" id="SSF52540">
    <property type="entry name" value="P-loop containing nucleoside triphosphate hydrolases"/>
    <property type="match status" value="1"/>
</dbReference>
<dbReference type="PANTHER" id="PTHR43442">
    <property type="entry name" value="GLUCONOKINASE-RELATED"/>
    <property type="match status" value="1"/>
</dbReference>
<dbReference type="Proteomes" id="UP001466331">
    <property type="component" value="Unassembled WGS sequence"/>
</dbReference>
<evidence type="ECO:0000256" key="4">
    <source>
        <dbReference type="ARBA" id="ARBA00022679"/>
    </source>
</evidence>
<gene>
    <name evidence="10" type="ORF">WKV44_06630</name>
</gene>
<comment type="similarity">
    <text evidence="2 9">Belongs to the gluconokinase GntK/GntV family.</text>
</comment>
<dbReference type="Gene3D" id="3.40.50.300">
    <property type="entry name" value="P-loop containing nucleotide triphosphate hydrolases"/>
    <property type="match status" value="1"/>
</dbReference>